<evidence type="ECO:0000256" key="1">
    <source>
        <dbReference type="SAM" id="Coils"/>
    </source>
</evidence>
<feature type="domain" description="Transcription elongation factor GreA/GreB C-terminal" evidence="2">
    <location>
        <begin position="82"/>
        <end position="156"/>
    </location>
</feature>
<dbReference type="InterPro" id="IPR036953">
    <property type="entry name" value="GreA/GreB_C_sf"/>
</dbReference>
<gene>
    <name evidence="3" type="ORF">SZL87_15140</name>
</gene>
<evidence type="ECO:0000259" key="2">
    <source>
        <dbReference type="Pfam" id="PF01272"/>
    </source>
</evidence>
<reference evidence="3 4" key="1">
    <citation type="submission" date="2023-12" db="EMBL/GenBank/DDBJ databases">
        <authorList>
            <person name="Easwaran N."/>
            <person name="Lazarus H.P.S."/>
        </authorList>
    </citation>
    <scope>NUCLEOTIDE SEQUENCE [LARGE SCALE GENOMIC DNA]</scope>
    <source>
        <strain evidence="3 4">VIT-2023</strain>
    </source>
</reference>
<protein>
    <submittedName>
        <fullName evidence="3">GreA/GreB family elongation factor</fullName>
    </submittedName>
</protein>
<dbReference type="GO" id="GO:0003746">
    <property type="term" value="F:translation elongation factor activity"/>
    <property type="evidence" value="ECO:0007669"/>
    <property type="project" value="UniProtKB-KW"/>
</dbReference>
<feature type="coiled-coil region" evidence="1">
    <location>
        <begin position="10"/>
        <end position="68"/>
    </location>
</feature>
<proteinExistence type="predicted"/>
<evidence type="ECO:0000313" key="4">
    <source>
        <dbReference type="Proteomes" id="UP001387110"/>
    </source>
</evidence>
<dbReference type="InterPro" id="IPR001437">
    <property type="entry name" value="Tscrpt_elong_fac_GreA/B_C"/>
</dbReference>
<organism evidence="3 4">
    <name type="scientific">Exiguobacterium indicum</name>
    <dbReference type="NCBI Taxonomy" id="296995"/>
    <lineage>
        <taxon>Bacteria</taxon>
        <taxon>Bacillati</taxon>
        <taxon>Bacillota</taxon>
        <taxon>Bacilli</taxon>
        <taxon>Bacillales</taxon>
        <taxon>Bacillales Family XII. Incertae Sedis</taxon>
        <taxon>Exiguobacterium</taxon>
    </lineage>
</organism>
<dbReference type="RefSeq" id="WP_336449621.1">
    <property type="nucleotide sequence ID" value="NZ_JBAWKY010000006.1"/>
</dbReference>
<accession>A0ABU8ELE2</accession>
<keyword evidence="3" id="KW-0648">Protein biosynthesis</keyword>
<dbReference type="Pfam" id="PF01272">
    <property type="entry name" value="GreA_GreB"/>
    <property type="match status" value="1"/>
</dbReference>
<comment type="caution">
    <text evidence="3">The sequence shown here is derived from an EMBL/GenBank/DDBJ whole genome shotgun (WGS) entry which is preliminary data.</text>
</comment>
<sequence length="165" mass="18923">MTVQITSQGRELVLKTIEEMKKDLKVLREEKNIAYTLCGDTWHDNPHFNKLEQDEKIMDKRIQEIEKTLSLAEFVEIGSRDTEKVALGSIVLCLCEYPEFTEEEVYEIVGYGESNIDENKLYYDSPVAKNLLGLKAGERATFETPVGEASYKILKMYDGWESVKG</sequence>
<name>A0ABU8ELE2_9BACL</name>
<keyword evidence="4" id="KW-1185">Reference proteome</keyword>
<dbReference type="EMBL" id="JBAWKY010000006">
    <property type="protein sequence ID" value="MEI4463759.1"/>
    <property type="molecule type" value="Genomic_DNA"/>
</dbReference>
<dbReference type="Gene3D" id="3.10.50.30">
    <property type="entry name" value="Transcription elongation factor, GreA/GreB, C-terminal domain"/>
    <property type="match status" value="1"/>
</dbReference>
<dbReference type="PANTHER" id="PTHR30437">
    <property type="entry name" value="TRANSCRIPTION ELONGATION FACTOR GREA"/>
    <property type="match status" value="1"/>
</dbReference>
<dbReference type="PANTHER" id="PTHR30437:SF4">
    <property type="entry name" value="TRANSCRIPTION ELONGATION FACTOR GREA"/>
    <property type="match status" value="1"/>
</dbReference>
<dbReference type="SUPFAM" id="SSF54534">
    <property type="entry name" value="FKBP-like"/>
    <property type="match status" value="1"/>
</dbReference>
<keyword evidence="1" id="KW-0175">Coiled coil</keyword>
<dbReference type="Proteomes" id="UP001387110">
    <property type="component" value="Unassembled WGS sequence"/>
</dbReference>
<evidence type="ECO:0000313" key="3">
    <source>
        <dbReference type="EMBL" id="MEI4463759.1"/>
    </source>
</evidence>
<keyword evidence="3" id="KW-0251">Elongation factor</keyword>
<dbReference type="InterPro" id="IPR023459">
    <property type="entry name" value="Tscrpt_elong_fac_GreA/B_fam"/>
</dbReference>